<proteinExistence type="predicted"/>
<dbReference type="Proteomes" id="UP001519460">
    <property type="component" value="Unassembled WGS sequence"/>
</dbReference>
<accession>A0ABD0JCE9</accession>
<evidence type="ECO:0000313" key="2">
    <source>
        <dbReference type="Proteomes" id="UP001519460"/>
    </source>
</evidence>
<sequence length="142" mass="15800">RLGVSWTESWPAAPRRARKDTKPNLALFTTCDIGSAMLSVAIVGPSDNITITSAVRKPALSVTKPSHTLTGKTVKCQDTHATHTTSWLVFQFRQERDIKMKNGAEKRVPALRWVPRMAEMPELSLSKVGSILGYGWDLQKLR</sequence>
<protein>
    <submittedName>
        <fullName evidence="1">Uncharacterized protein</fullName>
    </submittedName>
</protein>
<keyword evidence="2" id="KW-1185">Reference proteome</keyword>
<feature type="non-terminal residue" evidence="1">
    <location>
        <position position="1"/>
    </location>
</feature>
<evidence type="ECO:0000313" key="1">
    <source>
        <dbReference type="EMBL" id="KAK7469904.1"/>
    </source>
</evidence>
<name>A0ABD0JCE9_9CAEN</name>
<gene>
    <name evidence="1" type="ORF">BaRGS_00036067</name>
</gene>
<organism evidence="1 2">
    <name type="scientific">Batillaria attramentaria</name>
    <dbReference type="NCBI Taxonomy" id="370345"/>
    <lineage>
        <taxon>Eukaryota</taxon>
        <taxon>Metazoa</taxon>
        <taxon>Spiralia</taxon>
        <taxon>Lophotrochozoa</taxon>
        <taxon>Mollusca</taxon>
        <taxon>Gastropoda</taxon>
        <taxon>Caenogastropoda</taxon>
        <taxon>Sorbeoconcha</taxon>
        <taxon>Cerithioidea</taxon>
        <taxon>Batillariidae</taxon>
        <taxon>Batillaria</taxon>
    </lineage>
</organism>
<dbReference type="EMBL" id="JACVVK020000499">
    <property type="protein sequence ID" value="KAK7469904.1"/>
    <property type="molecule type" value="Genomic_DNA"/>
</dbReference>
<dbReference type="AlphaFoldDB" id="A0ABD0JCE9"/>
<comment type="caution">
    <text evidence="1">The sequence shown here is derived from an EMBL/GenBank/DDBJ whole genome shotgun (WGS) entry which is preliminary data.</text>
</comment>
<reference evidence="1 2" key="1">
    <citation type="journal article" date="2023" name="Sci. Data">
        <title>Genome assembly of the Korean intertidal mud-creeper Batillaria attramentaria.</title>
        <authorList>
            <person name="Patra A.K."/>
            <person name="Ho P.T."/>
            <person name="Jun S."/>
            <person name="Lee S.J."/>
            <person name="Kim Y."/>
            <person name="Won Y.J."/>
        </authorList>
    </citation>
    <scope>NUCLEOTIDE SEQUENCE [LARGE SCALE GENOMIC DNA]</scope>
    <source>
        <strain evidence="1">Wonlab-2016</strain>
    </source>
</reference>